<evidence type="ECO:0000256" key="5">
    <source>
        <dbReference type="ARBA" id="ARBA00022737"/>
    </source>
</evidence>
<evidence type="ECO:0000259" key="21">
    <source>
        <dbReference type="PROSITE" id="PS51371"/>
    </source>
</evidence>
<dbReference type="Gene3D" id="3.20.20.70">
    <property type="entry name" value="Aldolase class I"/>
    <property type="match status" value="1"/>
</dbReference>
<feature type="binding site" evidence="13 15">
    <location>
        <begin position="341"/>
        <end position="343"/>
    </location>
    <ligand>
        <name>IMP</name>
        <dbReference type="ChEBI" id="CHEBI:58053"/>
    </ligand>
</feature>
<evidence type="ECO:0000256" key="10">
    <source>
        <dbReference type="ARBA" id="ARBA00023027"/>
    </source>
</evidence>
<dbReference type="GO" id="GO:0046872">
    <property type="term" value="F:metal ion binding"/>
    <property type="evidence" value="ECO:0007669"/>
    <property type="project" value="UniProtKB-UniRule"/>
</dbReference>
<evidence type="ECO:0000256" key="1">
    <source>
        <dbReference type="ARBA" id="ARBA00001958"/>
    </source>
</evidence>
<accession>A0A9E8SPC1</accession>
<dbReference type="GO" id="GO:0003938">
    <property type="term" value="F:IMP dehydrogenase activity"/>
    <property type="evidence" value="ECO:0007669"/>
    <property type="project" value="UniProtKB-UniRule"/>
</dbReference>
<feature type="binding site" evidence="13">
    <location>
        <position position="251"/>
    </location>
    <ligand>
        <name>NAD(+)</name>
        <dbReference type="ChEBI" id="CHEBI:57540"/>
    </ligand>
</feature>
<evidence type="ECO:0000256" key="15">
    <source>
        <dbReference type="PIRSR" id="PIRSR000130-2"/>
    </source>
</evidence>
<organism evidence="22 23">
    <name type="scientific">Dyadobacter pollutisoli</name>
    <dbReference type="NCBI Taxonomy" id="2910158"/>
    <lineage>
        <taxon>Bacteria</taxon>
        <taxon>Pseudomonadati</taxon>
        <taxon>Bacteroidota</taxon>
        <taxon>Cytophagia</taxon>
        <taxon>Cytophagales</taxon>
        <taxon>Spirosomataceae</taxon>
        <taxon>Dyadobacter</taxon>
    </lineage>
</organism>
<evidence type="ECO:0000256" key="17">
    <source>
        <dbReference type="PIRSR" id="PIRSR000130-4"/>
    </source>
</evidence>
<feature type="binding site" evidence="13">
    <location>
        <position position="474"/>
    </location>
    <ligand>
        <name>K(+)</name>
        <dbReference type="ChEBI" id="CHEBI:29103"/>
        <note>ligand shared between two tetrameric partners</note>
    </ligand>
</feature>
<dbReference type="FunFam" id="3.20.20.70:FF:000003">
    <property type="entry name" value="GMP reductase"/>
    <property type="match status" value="1"/>
</dbReference>
<feature type="binding site" description="in other chain" evidence="13 17">
    <location>
        <position position="308"/>
    </location>
    <ligand>
        <name>K(+)</name>
        <dbReference type="ChEBI" id="CHEBI:29103"/>
        <note>ligand shared between two tetrameric partners</note>
    </ligand>
</feature>
<feature type="active site" description="Proton acceptor" evidence="13 14">
    <location>
        <position position="404"/>
    </location>
</feature>
<reference evidence="22" key="1">
    <citation type="submission" date="2022-11" db="EMBL/GenBank/DDBJ databases">
        <title>Dyadobacter pollutisoli sp. nov., isolated from plastic dumped soil.</title>
        <authorList>
            <person name="Kim J.M."/>
            <person name="Kim K.R."/>
            <person name="Lee J.K."/>
            <person name="Hao L."/>
            <person name="Jeon C.O."/>
        </authorList>
    </citation>
    <scope>NUCLEOTIDE SEQUENCE</scope>
    <source>
        <strain evidence="22">U1</strain>
    </source>
</reference>
<dbReference type="SUPFAM" id="SSF51412">
    <property type="entry name" value="Inosine monophosphate dehydrogenase (IMPDH)"/>
    <property type="match status" value="1"/>
</dbReference>
<keyword evidence="9 13" id="KW-0560">Oxidoreductase</keyword>
<evidence type="ECO:0000256" key="2">
    <source>
        <dbReference type="ARBA" id="ARBA00005502"/>
    </source>
</evidence>
<feature type="binding site" evidence="16">
    <location>
        <begin position="251"/>
        <end position="253"/>
    </location>
    <ligand>
        <name>NAD(+)</name>
        <dbReference type="ChEBI" id="CHEBI:57540"/>
    </ligand>
</feature>
<evidence type="ECO:0000256" key="8">
    <source>
        <dbReference type="ARBA" id="ARBA00022958"/>
    </source>
</evidence>
<evidence type="ECO:0000256" key="13">
    <source>
        <dbReference type="HAMAP-Rule" id="MF_01964"/>
    </source>
</evidence>
<dbReference type="InterPro" id="IPR015875">
    <property type="entry name" value="IMP_DH/GMP_Rdtase_CS"/>
</dbReference>
<dbReference type="GO" id="GO:0006177">
    <property type="term" value="P:GMP biosynthetic process"/>
    <property type="evidence" value="ECO:0007669"/>
    <property type="project" value="UniProtKB-UniRule"/>
</dbReference>
<evidence type="ECO:0000256" key="9">
    <source>
        <dbReference type="ARBA" id="ARBA00023002"/>
    </source>
</evidence>
<dbReference type="Pfam" id="PF00478">
    <property type="entry name" value="IMPDH"/>
    <property type="match status" value="1"/>
</dbReference>
<dbReference type="SUPFAM" id="SSF54631">
    <property type="entry name" value="CBS-domain pair"/>
    <property type="match status" value="1"/>
</dbReference>
<feature type="binding site" evidence="13 15">
    <location>
        <begin position="364"/>
        <end position="365"/>
    </location>
    <ligand>
        <name>IMP</name>
        <dbReference type="ChEBI" id="CHEBI:58053"/>
    </ligand>
</feature>
<dbReference type="InterPro" id="IPR000644">
    <property type="entry name" value="CBS_dom"/>
</dbReference>
<evidence type="ECO:0000256" key="16">
    <source>
        <dbReference type="PIRSR" id="PIRSR000130-3"/>
    </source>
</evidence>
<evidence type="ECO:0000256" key="11">
    <source>
        <dbReference type="ARBA" id="ARBA00023122"/>
    </source>
</evidence>
<dbReference type="Pfam" id="PF00571">
    <property type="entry name" value="CBS"/>
    <property type="match status" value="2"/>
</dbReference>
<evidence type="ECO:0000256" key="7">
    <source>
        <dbReference type="ARBA" id="ARBA00022755"/>
    </source>
</evidence>
<dbReference type="CDD" id="cd00381">
    <property type="entry name" value="IMPDH"/>
    <property type="match status" value="1"/>
</dbReference>
<dbReference type="PROSITE" id="PS00487">
    <property type="entry name" value="IMP_DH_GMP_RED"/>
    <property type="match status" value="1"/>
</dbReference>
<keyword evidence="5" id="KW-0677">Repeat</keyword>
<comment type="caution">
    <text evidence="13">Lacks conserved residue(s) required for the propagation of feature annotation.</text>
</comment>
<evidence type="ECO:0000256" key="3">
    <source>
        <dbReference type="ARBA" id="ARBA00011881"/>
    </source>
</evidence>
<dbReference type="EC" id="1.1.1.205" evidence="13 20"/>
<keyword evidence="4 13" id="KW-0479">Metal-binding</keyword>
<feature type="binding site" evidence="13 15">
    <location>
        <position position="419"/>
    </location>
    <ligand>
        <name>IMP</name>
        <dbReference type="ChEBI" id="CHEBI:58053"/>
    </ligand>
</feature>
<keyword evidence="8 13" id="KW-0630">Potassium</keyword>
<dbReference type="PIRSF" id="PIRSF000130">
    <property type="entry name" value="IMPDH"/>
    <property type="match status" value="1"/>
</dbReference>
<evidence type="ECO:0000256" key="12">
    <source>
        <dbReference type="ARBA" id="ARBA00048028"/>
    </source>
</evidence>
<name>A0A9E8SPC1_9BACT</name>
<dbReference type="InterPro" id="IPR001093">
    <property type="entry name" value="IMP_DH_GMPRt"/>
</dbReference>
<comment type="function">
    <text evidence="13">Catalyzes the conversion of inosine 5'-phosphate (IMP) to xanthosine 5'-phosphate (XMP), the first committed and rate-limiting step in the de novo synthesis of guanine nucleotides, and therefore plays an important role in the regulation of cell growth.</text>
</comment>
<dbReference type="RefSeq" id="WP_244821647.1">
    <property type="nucleotide sequence ID" value="NZ_CP112998.1"/>
</dbReference>
<feature type="binding site" evidence="13">
    <location>
        <position position="473"/>
    </location>
    <ligand>
        <name>K(+)</name>
        <dbReference type="ChEBI" id="CHEBI:29103"/>
        <note>ligand shared between two tetrameric partners</note>
    </ligand>
</feature>
<dbReference type="HAMAP" id="MF_01964">
    <property type="entry name" value="IMPDH"/>
    <property type="match status" value="1"/>
</dbReference>
<feature type="binding site" description="in other chain" evidence="13 17">
    <location>
        <position position="305"/>
    </location>
    <ligand>
        <name>K(+)</name>
        <dbReference type="ChEBI" id="CHEBI:29103"/>
        <note>ligand shared between two tetrameric partners</note>
    </ligand>
</feature>
<feature type="binding site" evidence="13 15">
    <location>
        <begin position="388"/>
        <end position="392"/>
    </location>
    <ligand>
        <name>IMP</name>
        <dbReference type="ChEBI" id="CHEBI:58053"/>
    </ligand>
</feature>
<dbReference type="PANTHER" id="PTHR11911:SF111">
    <property type="entry name" value="INOSINE-5'-MONOPHOSPHATE DEHYDROGENASE"/>
    <property type="match status" value="1"/>
</dbReference>
<comment type="similarity">
    <text evidence="2 13 19">Belongs to the IMPDH/GMPR family.</text>
</comment>
<evidence type="ECO:0000256" key="19">
    <source>
        <dbReference type="RuleBase" id="RU003927"/>
    </source>
</evidence>
<feature type="binding site" description="in other chain" evidence="13 17">
    <location>
        <position position="303"/>
    </location>
    <ligand>
        <name>K(+)</name>
        <dbReference type="ChEBI" id="CHEBI:29103"/>
        <note>ligand shared between two tetrameric partners</note>
    </ligand>
</feature>
<comment type="activity regulation">
    <text evidence="13">Mycophenolic acid (MPA) is a non-competitive inhibitor that prevents formation of the closed enzyme conformation by binding to the same site as the amobile flap. In contrast, mizoribine monophosphate (MZP) is a competitive inhibitor that induces the closed conformation. MPA is a potent inhibitor of mammalian IMPDHs but a poor inhibitor of the bacterial enzymes. MZP is a more potent inhibitor of bacterial IMPDH.</text>
</comment>
<comment type="cofactor">
    <cofactor evidence="1 13">
        <name>K(+)</name>
        <dbReference type="ChEBI" id="CHEBI:29103"/>
    </cofactor>
</comment>
<comment type="pathway">
    <text evidence="13 20">Purine metabolism; XMP biosynthesis via de novo pathway; XMP from IMP: step 1/1.</text>
</comment>
<comment type="subunit">
    <text evidence="3 13">Homotetramer.</text>
</comment>
<feature type="domain" description="CBS" evidence="21">
    <location>
        <begin position="97"/>
        <end position="153"/>
    </location>
</feature>
<dbReference type="KEGG" id="dpf:ON006_28860"/>
<feature type="binding site" evidence="13 15">
    <location>
        <position position="306"/>
    </location>
    <ligand>
        <name>IMP</name>
        <dbReference type="ChEBI" id="CHEBI:58053"/>
    </ligand>
</feature>
<feature type="active site" description="Thioimidate intermediate" evidence="13 14">
    <location>
        <position position="308"/>
    </location>
</feature>
<dbReference type="NCBIfam" id="TIGR01302">
    <property type="entry name" value="IMP_dehydrog"/>
    <property type="match status" value="1"/>
</dbReference>
<keyword evidence="6 13" id="KW-0332">GMP biosynthesis</keyword>
<feature type="binding site" evidence="13 16">
    <location>
        <begin position="301"/>
        <end position="303"/>
    </location>
    <ligand>
        <name>NAD(+)</name>
        <dbReference type="ChEBI" id="CHEBI:57540"/>
    </ligand>
</feature>
<keyword evidence="11 18" id="KW-0129">CBS domain</keyword>
<dbReference type="CDD" id="cd04601">
    <property type="entry name" value="CBS_pair_IMPDH"/>
    <property type="match status" value="1"/>
</dbReference>
<evidence type="ECO:0000256" key="6">
    <source>
        <dbReference type="ARBA" id="ARBA00022749"/>
    </source>
</evidence>
<dbReference type="GO" id="GO:0006183">
    <property type="term" value="P:GTP biosynthetic process"/>
    <property type="evidence" value="ECO:0007669"/>
    <property type="project" value="TreeGrafter"/>
</dbReference>
<dbReference type="PROSITE" id="PS51371">
    <property type="entry name" value="CBS"/>
    <property type="match status" value="2"/>
</dbReference>
<dbReference type="Proteomes" id="UP001164653">
    <property type="component" value="Chromosome"/>
</dbReference>
<dbReference type="InterPro" id="IPR005990">
    <property type="entry name" value="IMP_DH"/>
</dbReference>
<keyword evidence="7 13" id="KW-0658">Purine biosynthesis</keyword>
<dbReference type="InterPro" id="IPR046342">
    <property type="entry name" value="CBS_dom_sf"/>
</dbReference>
<dbReference type="InterPro" id="IPR013785">
    <property type="entry name" value="Aldolase_TIM"/>
</dbReference>
<feature type="domain" description="CBS" evidence="21">
    <location>
        <begin position="157"/>
        <end position="217"/>
    </location>
</feature>
<evidence type="ECO:0000256" key="18">
    <source>
        <dbReference type="PROSITE-ProRule" id="PRU00703"/>
    </source>
</evidence>
<dbReference type="PANTHER" id="PTHR11911">
    <property type="entry name" value="INOSINE-5-MONOPHOSPHATE DEHYDROGENASE RELATED"/>
    <property type="match status" value="1"/>
</dbReference>
<evidence type="ECO:0000256" key="4">
    <source>
        <dbReference type="ARBA" id="ARBA00022723"/>
    </source>
</evidence>
<dbReference type="SMART" id="SM00116">
    <property type="entry name" value="CBS"/>
    <property type="match status" value="2"/>
</dbReference>
<dbReference type="SMART" id="SM01240">
    <property type="entry name" value="IMPDH"/>
    <property type="match status" value="1"/>
</dbReference>
<proteinExistence type="inferred from homology"/>
<keyword evidence="10 13" id="KW-0520">NAD</keyword>
<evidence type="ECO:0000256" key="14">
    <source>
        <dbReference type="PIRSR" id="PIRSR000130-1"/>
    </source>
</evidence>
<gene>
    <name evidence="13 22" type="primary">guaB</name>
    <name evidence="22" type="ORF">ON006_28860</name>
</gene>
<dbReference type="AlphaFoldDB" id="A0A9E8SPC1"/>
<evidence type="ECO:0000256" key="20">
    <source>
        <dbReference type="RuleBase" id="RU003928"/>
    </source>
</evidence>
<comment type="catalytic activity">
    <reaction evidence="12 13 20">
        <text>IMP + NAD(+) + H2O = XMP + NADH + H(+)</text>
        <dbReference type="Rhea" id="RHEA:11708"/>
        <dbReference type="ChEBI" id="CHEBI:15377"/>
        <dbReference type="ChEBI" id="CHEBI:15378"/>
        <dbReference type="ChEBI" id="CHEBI:57464"/>
        <dbReference type="ChEBI" id="CHEBI:57540"/>
        <dbReference type="ChEBI" id="CHEBI:57945"/>
        <dbReference type="ChEBI" id="CHEBI:58053"/>
        <dbReference type="EC" id="1.1.1.205"/>
    </reaction>
</comment>
<dbReference type="EMBL" id="CP112998">
    <property type="protein sequence ID" value="WAC11732.1"/>
    <property type="molecule type" value="Genomic_DNA"/>
</dbReference>
<evidence type="ECO:0000313" key="22">
    <source>
        <dbReference type="EMBL" id="WAC11732.1"/>
    </source>
</evidence>
<dbReference type="GO" id="GO:0000166">
    <property type="term" value="F:nucleotide binding"/>
    <property type="evidence" value="ECO:0007669"/>
    <property type="project" value="UniProtKB-UniRule"/>
</dbReference>
<feature type="binding site" evidence="13">
    <location>
        <position position="472"/>
    </location>
    <ligand>
        <name>K(+)</name>
        <dbReference type="ChEBI" id="CHEBI:29103"/>
        <note>ligand shared between two tetrameric partners</note>
    </ligand>
</feature>
<keyword evidence="23" id="KW-1185">Reference proteome</keyword>
<protein>
    <recommendedName>
        <fullName evidence="13 20">Inosine-5'-monophosphate dehydrogenase</fullName>
        <shortName evidence="13">IMP dehydrogenase</shortName>
        <shortName evidence="13">IMPD</shortName>
        <shortName evidence="13">IMPDH</shortName>
        <ecNumber evidence="13 20">1.1.1.205</ecNumber>
    </recommendedName>
</protein>
<sequence>MSTDPSKVLFEALTYDDVLLIPGYSEILPRNTTTKTKLTRNIELNIPLVSAAMDTVTEYELAIAMAQEGGIGIIHKNMSLELQAEQVRKVKRSESGMILDPITLSDTATLGDAHQIMREFKIGGIPVIDKDHKLIGILTNRDLRFEREMGKPVTDIMTKDKLITASDGLSLDDAEKILQEYKIEKLPIVDSEYRLTGLITYKDILKRKSHPNACKDEYGRLRVGAAVGVTADLLKRVEALVKAGVDVISLDTAHGHSFGVIEALKSVKVHFPKLDVIAGNVATGEGAKALAEAGADAVKVGVGPGSICTTRIIAGIGVPQLTAVMWAAEALKDTDVPVIADGGIRFSGDMTKALAGGASTIMIGSMLAGSDEAPGEIVIYEGRKFKAYRGMGSVEAMEDGSKDRYFQDAEDDVKKLVPEGIVGRVPFKGKVSEIVYQMVGGLKAGMGYCGAGDITALQKAQFVKITSAGVKESHPHDVMIQKEAPNYSSKS</sequence>
<evidence type="ECO:0000313" key="23">
    <source>
        <dbReference type="Proteomes" id="UP001164653"/>
    </source>
</evidence>